<gene>
    <name evidence="2" type="ORF">CVAR292_02344</name>
</gene>
<dbReference type="InterPro" id="IPR016169">
    <property type="entry name" value="FAD-bd_PCMH_sub2"/>
</dbReference>
<dbReference type="GO" id="GO:0008720">
    <property type="term" value="F:D-lactate dehydrogenase (NAD+) activity"/>
    <property type="evidence" value="ECO:0007669"/>
    <property type="project" value="TreeGrafter"/>
</dbReference>
<dbReference type="PANTHER" id="PTHR11748">
    <property type="entry name" value="D-LACTATE DEHYDROGENASE"/>
    <property type="match status" value="1"/>
</dbReference>
<feature type="domain" description="FAD-binding PCMH-type" evidence="1">
    <location>
        <begin position="80"/>
        <end position="252"/>
    </location>
</feature>
<reference evidence="3" key="1">
    <citation type="submission" date="2015-11" db="EMBL/GenBank/DDBJ databases">
        <authorList>
            <person name="Dugat-Bony E."/>
        </authorList>
    </citation>
    <scope>NUCLEOTIDE SEQUENCE [LARGE SCALE GENOMIC DNA]</scope>
    <source>
        <strain evidence="3">Mu292</strain>
    </source>
</reference>
<dbReference type="AlphaFoldDB" id="A0A0X2NQK6"/>
<name>A0A0X2NQK6_9CORY</name>
<proteinExistence type="predicted"/>
<protein>
    <submittedName>
        <fullName evidence="2">FAD/FMN-containing dehydrogenases</fullName>
    </submittedName>
</protein>
<dbReference type="PROSITE" id="PS51387">
    <property type="entry name" value="FAD_PCMH"/>
    <property type="match status" value="1"/>
</dbReference>
<dbReference type="Proteomes" id="UP000182498">
    <property type="component" value="Unassembled WGS sequence"/>
</dbReference>
<sequence length="478" mass="51154">MSEAVREGVKVSTDVGHLFAVAGDDGRPDFSPADVDALVDDLIAVLGPRGVSQLPRSVDRASRDGSGMSPVITAQLDAGELSVPDVVCYPRSVDEVPEIMRAAVRHGVPVTTRGKGTGNYGQVLPRFGGLVLDMTSLTTIHGVDPDAGTITADAGTKMLSLESYAQEHGQQLWMYPSTVQSTLGGFLGGGSAGTGTIVHGRNHEGFVTAVDIVPATADARIIHLEGEDAQPYVHTYGVAGVIVRATVKVEPLGDWRNVYASFPDRSSAFAAATAVMRARLQPRLMSADGPDIVAALPDDEALVPGRGSVRGILDASRLTEFETIVADHGGRMEASRTGINASVKLSTLSYNHPTWWLQKKEPGRWFHMECQGTAVVDRFEEVLDVYSVPDGGGNELRANFHLEVGNDMMFGMLNGPVLPGESIDTVRDRIAAGVPQLEALGVSVHSPHQWYIDLEPDRVRRLAADFDPHGLLNPGRWM</sequence>
<evidence type="ECO:0000313" key="2">
    <source>
        <dbReference type="EMBL" id="CUU66991.1"/>
    </source>
</evidence>
<dbReference type="InterPro" id="IPR006094">
    <property type="entry name" value="Oxid_FAD_bind_N"/>
</dbReference>
<organism evidence="2 3">
    <name type="scientific">Corynebacterium variabile</name>
    <dbReference type="NCBI Taxonomy" id="1727"/>
    <lineage>
        <taxon>Bacteria</taxon>
        <taxon>Bacillati</taxon>
        <taxon>Actinomycetota</taxon>
        <taxon>Actinomycetes</taxon>
        <taxon>Mycobacteriales</taxon>
        <taxon>Corynebacteriaceae</taxon>
        <taxon>Corynebacterium</taxon>
    </lineage>
</organism>
<dbReference type="InterPro" id="IPR036318">
    <property type="entry name" value="FAD-bd_PCMH-like_sf"/>
</dbReference>
<dbReference type="InterPro" id="IPR016166">
    <property type="entry name" value="FAD-bd_PCMH"/>
</dbReference>
<dbReference type="GO" id="GO:1903457">
    <property type="term" value="P:lactate catabolic process"/>
    <property type="evidence" value="ECO:0007669"/>
    <property type="project" value="TreeGrafter"/>
</dbReference>
<dbReference type="EMBL" id="FAUH01000017">
    <property type="protein sequence ID" value="CUU66991.1"/>
    <property type="molecule type" value="Genomic_DNA"/>
</dbReference>
<dbReference type="Gene3D" id="3.30.465.10">
    <property type="match status" value="1"/>
</dbReference>
<keyword evidence="3" id="KW-1185">Reference proteome</keyword>
<dbReference type="PANTHER" id="PTHR11748:SF119">
    <property type="entry name" value="D-2-HYDROXYGLUTARATE DEHYDROGENASE"/>
    <property type="match status" value="1"/>
</dbReference>
<evidence type="ECO:0000313" key="3">
    <source>
        <dbReference type="Proteomes" id="UP000182498"/>
    </source>
</evidence>
<dbReference type="GO" id="GO:0071949">
    <property type="term" value="F:FAD binding"/>
    <property type="evidence" value="ECO:0007669"/>
    <property type="project" value="InterPro"/>
</dbReference>
<dbReference type="GO" id="GO:0004458">
    <property type="term" value="F:D-lactate dehydrogenase (cytochrome) activity"/>
    <property type="evidence" value="ECO:0007669"/>
    <property type="project" value="TreeGrafter"/>
</dbReference>
<evidence type="ECO:0000259" key="1">
    <source>
        <dbReference type="PROSITE" id="PS51387"/>
    </source>
</evidence>
<dbReference type="SUPFAM" id="SSF56176">
    <property type="entry name" value="FAD-binding/transporter-associated domain-like"/>
    <property type="match status" value="1"/>
</dbReference>
<dbReference type="Pfam" id="PF01565">
    <property type="entry name" value="FAD_binding_4"/>
    <property type="match status" value="1"/>
</dbReference>
<accession>A0A0X2NQK6</accession>